<proteinExistence type="predicted"/>
<dbReference type="Proteomes" id="UP001189429">
    <property type="component" value="Unassembled WGS sequence"/>
</dbReference>
<accession>A0ABN9S5P6</accession>
<evidence type="ECO:0000256" key="1">
    <source>
        <dbReference type="SAM" id="MobiDB-lite"/>
    </source>
</evidence>
<feature type="non-terminal residue" evidence="2">
    <location>
        <position position="1"/>
    </location>
</feature>
<protein>
    <submittedName>
        <fullName evidence="2">Uncharacterized protein</fullName>
    </submittedName>
</protein>
<feature type="compositionally biased region" description="Polar residues" evidence="1">
    <location>
        <begin position="56"/>
        <end position="67"/>
    </location>
</feature>
<organism evidence="2 3">
    <name type="scientific">Prorocentrum cordatum</name>
    <dbReference type="NCBI Taxonomy" id="2364126"/>
    <lineage>
        <taxon>Eukaryota</taxon>
        <taxon>Sar</taxon>
        <taxon>Alveolata</taxon>
        <taxon>Dinophyceae</taxon>
        <taxon>Prorocentrales</taxon>
        <taxon>Prorocentraceae</taxon>
        <taxon>Prorocentrum</taxon>
    </lineage>
</organism>
<reference evidence="2" key="1">
    <citation type="submission" date="2023-10" db="EMBL/GenBank/DDBJ databases">
        <authorList>
            <person name="Chen Y."/>
            <person name="Shah S."/>
            <person name="Dougan E. K."/>
            <person name="Thang M."/>
            <person name="Chan C."/>
        </authorList>
    </citation>
    <scope>NUCLEOTIDE SEQUENCE [LARGE SCALE GENOMIC DNA]</scope>
</reference>
<dbReference type="EMBL" id="CAUYUJ010009566">
    <property type="protein sequence ID" value="CAK0827146.1"/>
    <property type="molecule type" value="Genomic_DNA"/>
</dbReference>
<sequence>LCLAKRVVDRARLQGRPGDAASAERTRRCGGVESGGARPGSGSASALAMPTRSLRQDSVLSPASGSHSLPPRFQDVPGGAHRQEEGEEEEEGGEGPCRGRAGLTRPATRVPDGARCASARGRGRGRGPGRPRTRAASTMSRNSRPTETTLLRI</sequence>
<feature type="compositionally biased region" description="Basic and acidic residues" evidence="1">
    <location>
        <begin position="1"/>
        <end position="12"/>
    </location>
</feature>
<comment type="caution">
    <text evidence="2">The sequence shown here is derived from an EMBL/GenBank/DDBJ whole genome shotgun (WGS) entry which is preliminary data.</text>
</comment>
<feature type="compositionally biased region" description="Polar residues" evidence="1">
    <location>
        <begin position="138"/>
        <end position="153"/>
    </location>
</feature>
<evidence type="ECO:0000313" key="3">
    <source>
        <dbReference type="Proteomes" id="UP001189429"/>
    </source>
</evidence>
<evidence type="ECO:0000313" key="2">
    <source>
        <dbReference type="EMBL" id="CAK0827146.1"/>
    </source>
</evidence>
<feature type="region of interest" description="Disordered" evidence="1">
    <location>
        <begin position="1"/>
        <end position="153"/>
    </location>
</feature>
<keyword evidence="3" id="KW-1185">Reference proteome</keyword>
<name>A0ABN9S5P6_9DINO</name>
<gene>
    <name evidence="2" type="ORF">PCOR1329_LOCUS26756</name>
</gene>
<feature type="compositionally biased region" description="Basic residues" evidence="1">
    <location>
        <begin position="121"/>
        <end position="133"/>
    </location>
</feature>